<keyword evidence="1" id="KW-0677">Repeat</keyword>
<reference evidence="5" key="1">
    <citation type="journal article" date="2017" name="Nat. Commun.">
        <title>The asparagus genome sheds light on the origin and evolution of a young Y chromosome.</title>
        <authorList>
            <person name="Harkess A."/>
            <person name="Zhou J."/>
            <person name="Xu C."/>
            <person name="Bowers J.E."/>
            <person name="Van der Hulst R."/>
            <person name="Ayyampalayam S."/>
            <person name="Mercati F."/>
            <person name="Riccardi P."/>
            <person name="McKain M.R."/>
            <person name="Kakrana A."/>
            <person name="Tang H."/>
            <person name="Ray J."/>
            <person name="Groenendijk J."/>
            <person name="Arikit S."/>
            <person name="Mathioni S.M."/>
            <person name="Nakano M."/>
            <person name="Shan H."/>
            <person name="Telgmann-Rauber A."/>
            <person name="Kanno A."/>
            <person name="Yue Z."/>
            <person name="Chen H."/>
            <person name="Li W."/>
            <person name="Chen Y."/>
            <person name="Xu X."/>
            <person name="Zhang Y."/>
            <person name="Luo S."/>
            <person name="Chen H."/>
            <person name="Gao J."/>
            <person name="Mao Z."/>
            <person name="Pires J.C."/>
            <person name="Luo M."/>
            <person name="Kudrna D."/>
            <person name="Wing R.A."/>
            <person name="Meyers B.C."/>
            <person name="Yi K."/>
            <person name="Kong H."/>
            <person name="Lavrijsen P."/>
            <person name="Sunseri F."/>
            <person name="Falavigna A."/>
            <person name="Ye Y."/>
            <person name="Leebens-Mack J.H."/>
            <person name="Chen G."/>
        </authorList>
    </citation>
    <scope>NUCLEOTIDE SEQUENCE [LARGE SCALE GENOMIC DNA]</scope>
    <source>
        <strain evidence="5">cv. DH0086</strain>
    </source>
</reference>
<dbReference type="AlphaFoldDB" id="A0A5P1F0A3"/>
<evidence type="ECO:0008006" key="6">
    <source>
        <dbReference type="Google" id="ProtNLM"/>
    </source>
</evidence>
<feature type="repeat" description="PPR" evidence="2">
    <location>
        <begin position="323"/>
        <end position="357"/>
    </location>
</feature>
<dbReference type="SUPFAM" id="SSF48452">
    <property type="entry name" value="TPR-like"/>
    <property type="match status" value="1"/>
</dbReference>
<dbReference type="FunFam" id="1.25.40.10:FF:000348">
    <property type="entry name" value="Pentatricopeptide repeat-containing protein chloroplastic"/>
    <property type="match status" value="1"/>
</dbReference>
<dbReference type="Pfam" id="PF20431">
    <property type="entry name" value="E_motif"/>
    <property type="match status" value="1"/>
</dbReference>
<organism evidence="4 5">
    <name type="scientific">Asparagus officinalis</name>
    <name type="common">Garden asparagus</name>
    <dbReference type="NCBI Taxonomy" id="4686"/>
    <lineage>
        <taxon>Eukaryota</taxon>
        <taxon>Viridiplantae</taxon>
        <taxon>Streptophyta</taxon>
        <taxon>Embryophyta</taxon>
        <taxon>Tracheophyta</taxon>
        <taxon>Spermatophyta</taxon>
        <taxon>Magnoliopsida</taxon>
        <taxon>Liliopsida</taxon>
        <taxon>Asparagales</taxon>
        <taxon>Asparagaceae</taxon>
        <taxon>Asparagoideae</taxon>
        <taxon>Asparagus</taxon>
    </lineage>
</organism>
<dbReference type="Pfam" id="PF12854">
    <property type="entry name" value="PPR_1"/>
    <property type="match status" value="1"/>
</dbReference>
<dbReference type="InterPro" id="IPR046848">
    <property type="entry name" value="E_motif"/>
</dbReference>
<dbReference type="PROSITE" id="PS51375">
    <property type="entry name" value="PPR"/>
    <property type="match status" value="3"/>
</dbReference>
<dbReference type="Pfam" id="PF01535">
    <property type="entry name" value="PPR"/>
    <property type="match status" value="2"/>
</dbReference>
<evidence type="ECO:0000313" key="5">
    <source>
        <dbReference type="Proteomes" id="UP000243459"/>
    </source>
</evidence>
<name>A0A5P1F0A3_ASPOF</name>
<dbReference type="GO" id="GO:0009451">
    <property type="term" value="P:RNA modification"/>
    <property type="evidence" value="ECO:0007669"/>
    <property type="project" value="InterPro"/>
</dbReference>
<dbReference type="OMA" id="NHFIYPH"/>
<accession>A0A5P1F0A3</accession>
<feature type="repeat" description="PPR" evidence="2">
    <location>
        <begin position="222"/>
        <end position="256"/>
    </location>
</feature>
<dbReference type="InterPro" id="IPR002885">
    <property type="entry name" value="PPR_rpt"/>
</dbReference>
<dbReference type="EMBL" id="CM007384">
    <property type="protein sequence ID" value="ONK70837.1"/>
    <property type="molecule type" value="Genomic_DNA"/>
</dbReference>
<sequence length="536" mass="59434">MDGRIRTPSSADEETISMPSSSSPTLYQRIVSLLDKSKSLTHLKQIQSSLIISGHGQNQLLSFKLVRFSALNLTDLSYARLIFDSLRSPNVFLYTAMLTAYSLHSHSSALNLFAQMLQLGKPKPNEFIYPLVLKSCSDCSDLILMKLVHTHVSKSGFDAYSVIKTSLLDSYARFSDLGTARSLFDEMPDRNVVSWTALISGYARAGKMGNAVALFEEMPERDVPSWNSMVAGFAQNGMFPEAVKMFQRMVISGARPNSTTVSCVLSACGHLGMLRLGKLVHGYVLKVQIGYSSFVSNALIDMYGKCGNVKEARWVFDTLSDKSLTAWNSMINCLALQGHSNNAIETFKAMEISGLVPDGVTFVGLLNACTHGGLVDRGLHYLESMKQDYKIEPQIEHYGCVIDLLGRAGRFKEAMEFVKDMRIEPDEVVWGSLLNGCRIHGDKNLAEFAIKKLLEMNPDNVGYGIMLANLYSESGKWEEVGKVRKMLKEGGGKKLPGCSWIEAETEFHQFHSGDKLHCESEEIHRILEVLAGVMET</sequence>
<dbReference type="Pfam" id="PF13041">
    <property type="entry name" value="PPR_2"/>
    <property type="match status" value="2"/>
</dbReference>
<dbReference type="Gramene" id="ONK70837">
    <property type="protein sequence ID" value="ONK70837"/>
    <property type="gene ID" value="A4U43_C04F2040"/>
</dbReference>
<feature type="region of interest" description="Disordered" evidence="3">
    <location>
        <begin position="1"/>
        <end position="22"/>
    </location>
</feature>
<feature type="repeat" description="PPR" evidence="2">
    <location>
        <begin position="191"/>
        <end position="221"/>
    </location>
</feature>
<dbReference type="Proteomes" id="UP000243459">
    <property type="component" value="Chromosome 4"/>
</dbReference>
<gene>
    <name evidence="4" type="ORF">A4U43_C04F2040</name>
</gene>
<evidence type="ECO:0000256" key="2">
    <source>
        <dbReference type="PROSITE-ProRule" id="PRU00708"/>
    </source>
</evidence>
<dbReference type="PANTHER" id="PTHR47926:SF453">
    <property type="entry name" value="PENTATRICOPEPTIDE REPEAT (PPR) SUPERFAMILY PROTEIN"/>
    <property type="match status" value="1"/>
</dbReference>
<proteinExistence type="predicted"/>
<evidence type="ECO:0000313" key="4">
    <source>
        <dbReference type="EMBL" id="ONK70837.1"/>
    </source>
</evidence>
<evidence type="ECO:0000256" key="3">
    <source>
        <dbReference type="SAM" id="MobiDB-lite"/>
    </source>
</evidence>
<dbReference type="NCBIfam" id="TIGR00756">
    <property type="entry name" value="PPR"/>
    <property type="match status" value="4"/>
</dbReference>
<evidence type="ECO:0000256" key="1">
    <source>
        <dbReference type="ARBA" id="ARBA00022737"/>
    </source>
</evidence>
<dbReference type="InterPro" id="IPR046960">
    <property type="entry name" value="PPR_At4g14850-like_plant"/>
</dbReference>
<dbReference type="GO" id="GO:0003723">
    <property type="term" value="F:RNA binding"/>
    <property type="evidence" value="ECO:0007669"/>
    <property type="project" value="InterPro"/>
</dbReference>
<dbReference type="PANTHER" id="PTHR47926">
    <property type="entry name" value="PENTATRICOPEPTIDE REPEAT-CONTAINING PROTEIN"/>
    <property type="match status" value="1"/>
</dbReference>
<protein>
    <recommendedName>
        <fullName evidence="6">Pentacotripeptide-repeat region of PRORP domain-containing protein</fullName>
    </recommendedName>
</protein>
<dbReference type="FunFam" id="1.25.40.10:FF:000184">
    <property type="entry name" value="Pentatricopeptide repeat-containing protein, chloroplastic"/>
    <property type="match status" value="1"/>
</dbReference>
<dbReference type="InterPro" id="IPR011990">
    <property type="entry name" value="TPR-like_helical_dom_sf"/>
</dbReference>
<keyword evidence="5" id="KW-1185">Reference proteome</keyword>
<dbReference type="Gene3D" id="1.25.40.10">
    <property type="entry name" value="Tetratricopeptide repeat domain"/>
    <property type="match status" value="3"/>
</dbReference>